<proteinExistence type="predicted"/>
<dbReference type="RefSeq" id="WP_217629987.1">
    <property type="nucleotide sequence ID" value="NZ_FNQP01000013.1"/>
</dbReference>
<gene>
    <name evidence="2" type="ORF">SAMN05660964_02367</name>
</gene>
<organism evidence="2 3">
    <name type="scientific">Thiothrix caldifontis</name>
    <dbReference type="NCBI Taxonomy" id="525918"/>
    <lineage>
        <taxon>Bacteria</taxon>
        <taxon>Pseudomonadati</taxon>
        <taxon>Pseudomonadota</taxon>
        <taxon>Gammaproteobacteria</taxon>
        <taxon>Thiotrichales</taxon>
        <taxon>Thiotrichaceae</taxon>
        <taxon>Thiothrix</taxon>
    </lineage>
</organism>
<dbReference type="EMBL" id="FNQP01000013">
    <property type="protein sequence ID" value="SEA76392.1"/>
    <property type="molecule type" value="Genomic_DNA"/>
</dbReference>
<protein>
    <submittedName>
        <fullName evidence="2">Uncharacterized protein</fullName>
    </submittedName>
</protein>
<evidence type="ECO:0000313" key="2">
    <source>
        <dbReference type="EMBL" id="SEA76392.1"/>
    </source>
</evidence>
<keyword evidence="3" id="KW-1185">Reference proteome</keyword>
<dbReference type="AlphaFoldDB" id="A0A1H4DW16"/>
<evidence type="ECO:0000256" key="1">
    <source>
        <dbReference type="SAM" id="MobiDB-lite"/>
    </source>
</evidence>
<dbReference type="Proteomes" id="UP000199397">
    <property type="component" value="Unassembled WGS sequence"/>
</dbReference>
<evidence type="ECO:0000313" key="3">
    <source>
        <dbReference type="Proteomes" id="UP000199397"/>
    </source>
</evidence>
<accession>A0A1H4DW16</accession>
<feature type="non-terminal residue" evidence="2">
    <location>
        <position position="1"/>
    </location>
</feature>
<reference evidence="2 3" key="1">
    <citation type="submission" date="2016-10" db="EMBL/GenBank/DDBJ databases">
        <authorList>
            <person name="de Groot N.N."/>
        </authorList>
    </citation>
    <scope>NUCLEOTIDE SEQUENCE [LARGE SCALE GENOMIC DNA]</scope>
    <source>
        <strain evidence="2 3">DSM 21228</strain>
    </source>
</reference>
<feature type="region of interest" description="Disordered" evidence="1">
    <location>
        <begin position="69"/>
        <end position="92"/>
    </location>
</feature>
<sequence length="92" mass="9792">TCDLFLKGGGLRGNKPKSYALGDAKKLIDLSPKISNNLTTGQAHQLLDDPVNPEVKSAAQKRSFFSRSPQGWVVTTPRSPQPTGAAVAPQYG</sequence>
<name>A0A1H4DW16_9GAMM</name>